<proteinExistence type="predicted"/>
<feature type="domain" description="Sulfatase N-terminal" evidence="10">
    <location>
        <begin position="184"/>
        <end position="452"/>
    </location>
</feature>
<name>A0A917CEL5_9GAMM</name>
<dbReference type="AlphaFoldDB" id="A0A917CEL5"/>
<sequence>MVFFELATPTFIMEYDTRPDRLFIEYLVSPNEVFGMLVNGYLLSTLVTMGSTALFSWFLYRMFKQNTEFKSHTSWSGLAFLLFLVPVFVLGIRSGLQHRPINPAMVSFSQDRLVNTLPLNSLYQVLYDVYQMRHEAAAAGIYGDMPSDDMLHIIQNQIDPDKLIRNPQIPSLHKAPSPIPQNSKNLIIVVEESLGAQFVASLGGRPVTQYLDQWAEKSWWFERLYATGTRSARGLEAITTGFLPSPARAVLKLPKAQQGFFSIAELLSNAGYKTAFIYGGESHFDNMRGFFLGNGFQHVIDQNDYNSYEFKGNWGVSDEDLFNEAYDYLQQNRNQPTFTLIFTSSNHTPFEFPDGKIEHYEEPKQTVNNAVRYADFAVNQFLTKLQQNGYFKSSVIMVVADHDARAQGAQLVPVSNFHIPGMIISDDIKAFKDNRLVSQIDLAPTLMSLLGIDTPNPMIGYDLTQKPLDMPGRALMQYGKNQAYMTDDFVTILRPESQHVGFTNKKDNLGEPMEPIDVEVPLAHALFASWAYDQQAYRLP</sequence>
<keyword evidence="5 9" id="KW-0472">Membrane</keyword>
<keyword evidence="4 9" id="KW-1133">Transmembrane helix</keyword>
<reference evidence="11" key="2">
    <citation type="submission" date="2020-09" db="EMBL/GenBank/DDBJ databases">
        <authorList>
            <person name="Sun Q."/>
            <person name="Zhou Y."/>
        </authorList>
    </citation>
    <scope>NUCLEOTIDE SEQUENCE</scope>
    <source>
        <strain evidence="11">CGMCC 1.12181</strain>
    </source>
</reference>
<gene>
    <name evidence="11" type="ORF">GCM10011365_01370</name>
</gene>
<dbReference type="Gene3D" id="3.40.720.10">
    <property type="entry name" value="Alkaline Phosphatase, subunit A"/>
    <property type="match status" value="1"/>
</dbReference>
<feature type="binding site" evidence="7">
    <location>
        <position position="347"/>
    </location>
    <ligand>
        <name>substrate</name>
    </ligand>
</feature>
<keyword evidence="3 9" id="KW-0812">Transmembrane</keyword>
<evidence type="ECO:0000256" key="7">
    <source>
        <dbReference type="PIRSR" id="PIRSR005091-2"/>
    </source>
</evidence>
<feature type="transmembrane region" description="Helical" evidence="9">
    <location>
        <begin position="41"/>
        <end position="60"/>
    </location>
</feature>
<dbReference type="InterPro" id="IPR000917">
    <property type="entry name" value="Sulfatase_N"/>
</dbReference>
<evidence type="ECO:0000256" key="6">
    <source>
        <dbReference type="PIRSR" id="PIRSR005091-1"/>
    </source>
</evidence>
<dbReference type="SUPFAM" id="SSF53649">
    <property type="entry name" value="Alkaline phosphatase-like"/>
    <property type="match status" value="1"/>
</dbReference>
<feature type="transmembrane region" description="Helical" evidence="9">
    <location>
        <begin position="72"/>
        <end position="92"/>
    </location>
</feature>
<dbReference type="InterPro" id="IPR017850">
    <property type="entry name" value="Alkaline_phosphatase_core_sf"/>
</dbReference>
<evidence type="ECO:0000313" key="12">
    <source>
        <dbReference type="Proteomes" id="UP000605253"/>
    </source>
</evidence>
<evidence type="ECO:0000259" key="10">
    <source>
        <dbReference type="Pfam" id="PF00884"/>
    </source>
</evidence>
<dbReference type="GO" id="GO:0046872">
    <property type="term" value="F:metal ion binding"/>
    <property type="evidence" value="ECO:0007669"/>
    <property type="project" value="UniProtKB-KW"/>
</dbReference>
<comment type="caution">
    <text evidence="11">The sequence shown here is derived from an EMBL/GenBank/DDBJ whole genome shotgun (WGS) entry which is preliminary data.</text>
</comment>
<evidence type="ECO:0000256" key="3">
    <source>
        <dbReference type="ARBA" id="ARBA00022692"/>
    </source>
</evidence>
<feature type="binding site" evidence="8">
    <location>
        <position position="401"/>
    </location>
    <ligand>
        <name>Mn(2+)</name>
        <dbReference type="ChEBI" id="CHEBI:29035"/>
    </ligand>
</feature>
<dbReference type="Gene3D" id="3.30.1120.80">
    <property type="match status" value="1"/>
</dbReference>
<organism evidence="11 12">
    <name type="scientific">Marinicella pacifica</name>
    <dbReference type="NCBI Taxonomy" id="1171543"/>
    <lineage>
        <taxon>Bacteria</taxon>
        <taxon>Pseudomonadati</taxon>
        <taxon>Pseudomonadota</taxon>
        <taxon>Gammaproteobacteria</taxon>
        <taxon>Lysobacterales</taxon>
        <taxon>Marinicellaceae</taxon>
        <taxon>Marinicella</taxon>
    </lineage>
</organism>
<keyword evidence="7" id="KW-0464">Manganese</keyword>
<evidence type="ECO:0000256" key="8">
    <source>
        <dbReference type="PIRSR" id="PIRSR005091-3"/>
    </source>
</evidence>
<protein>
    <recommendedName>
        <fullName evidence="10">Sulfatase N-terminal domain-containing protein</fullName>
    </recommendedName>
</protein>
<evidence type="ECO:0000256" key="1">
    <source>
        <dbReference type="ARBA" id="ARBA00004651"/>
    </source>
</evidence>
<evidence type="ECO:0000256" key="2">
    <source>
        <dbReference type="ARBA" id="ARBA00022475"/>
    </source>
</evidence>
<accession>A0A917CEL5</accession>
<dbReference type="CDD" id="cd16015">
    <property type="entry name" value="LTA_synthase"/>
    <property type="match status" value="1"/>
</dbReference>
<evidence type="ECO:0000256" key="5">
    <source>
        <dbReference type="ARBA" id="ARBA00023136"/>
    </source>
</evidence>
<dbReference type="Proteomes" id="UP000605253">
    <property type="component" value="Unassembled WGS sequence"/>
</dbReference>
<keyword evidence="2" id="KW-1003">Cell membrane</keyword>
<evidence type="ECO:0000256" key="4">
    <source>
        <dbReference type="ARBA" id="ARBA00022989"/>
    </source>
</evidence>
<comment type="subcellular location">
    <subcellularLocation>
        <location evidence="1">Cell membrane</location>
        <topology evidence="1">Multi-pass membrane protein</topology>
    </subcellularLocation>
</comment>
<feature type="binding site" evidence="8">
    <location>
        <position position="402"/>
    </location>
    <ligand>
        <name>Mn(2+)</name>
        <dbReference type="ChEBI" id="CHEBI:29035"/>
    </ligand>
</feature>
<feature type="binding site" evidence="8">
    <location>
        <position position="192"/>
    </location>
    <ligand>
        <name>Mn(2+)</name>
        <dbReference type="ChEBI" id="CHEBI:29035"/>
    </ligand>
</feature>
<dbReference type="GO" id="GO:0005886">
    <property type="term" value="C:plasma membrane"/>
    <property type="evidence" value="ECO:0007669"/>
    <property type="project" value="UniProtKB-SubCell"/>
</dbReference>
<keyword evidence="12" id="KW-1185">Reference proteome</keyword>
<dbReference type="InterPro" id="IPR012160">
    <property type="entry name" value="LtaS-like"/>
</dbReference>
<evidence type="ECO:0000313" key="11">
    <source>
        <dbReference type="EMBL" id="GGF84176.1"/>
    </source>
</evidence>
<dbReference type="PIRSF" id="PIRSF005091">
    <property type="entry name" value="Mmb_sulf_HI1246"/>
    <property type="match status" value="1"/>
</dbReference>
<dbReference type="PANTHER" id="PTHR47371:SF3">
    <property type="entry name" value="PHOSPHOGLYCEROL TRANSFERASE I"/>
    <property type="match status" value="1"/>
</dbReference>
<dbReference type="Pfam" id="PF00884">
    <property type="entry name" value="Sulfatase"/>
    <property type="match status" value="1"/>
</dbReference>
<reference evidence="11" key="1">
    <citation type="journal article" date="2014" name="Int. J. Syst. Evol. Microbiol.">
        <title>Complete genome sequence of Corynebacterium casei LMG S-19264T (=DSM 44701T), isolated from a smear-ripened cheese.</title>
        <authorList>
            <consortium name="US DOE Joint Genome Institute (JGI-PGF)"/>
            <person name="Walter F."/>
            <person name="Albersmeier A."/>
            <person name="Kalinowski J."/>
            <person name="Ruckert C."/>
        </authorList>
    </citation>
    <scope>NUCLEOTIDE SEQUENCE</scope>
    <source>
        <strain evidence="11">CGMCC 1.12181</strain>
    </source>
</reference>
<feature type="active site" evidence="6">
    <location>
        <position position="231"/>
    </location>
</feature>
<dbReference type="InterPro" id="IPR050448">
    <property type="entry name" value="OpgB/LTA_synthase_biosynth"/>
</dbReference>
<dbReference type="PANTHER" id="PTHR47371">
    <property type="entry name" value="LIPOTEICHOIC ACID SYNTHASE"/>
    <property type="match status" value="1"/>
</dbReference>
<dbReference type="EMBL" id="BMEO01000001">
    <property type="protein sequence ID" value="GGF84176.1"/>
    <property type="molecule type" value="Genomic_DNA"/>
</dbReference>
<keyword evidence="7" id="KW-0479">Metal-binding</keyword>
<evidence type="ECO:0000256" key="9">
    <source>
        <dbReference type="SAM" id="Phobius"/>
    </source>
</evidence>